<dbReference type="Gene3D" id="3.40.50.1820">
    <property type="entry name" value="alpha/beta hydrolase"/>
    <property type="match status" value="1"/>
</dbReference>
<dbReference type="KEGG" id="aswu:HUW51_11380"/>
<organism evidence="3 4">
    <name type="scientific">Adhaeribacter swui</name>
    <dbReference type="NCBI Taxonomy" id="2086471"/>
    <lineage>
        <taxon>Bacteria</taxon>
        <taxon>Pseudomonadati</taxon>
        <taxon>Bacteroidota</taxon>
        <taxon>Cytophagia</taxon>
        <taxon>Cytophagales</taxon>
        <taxon>Hymenobacteraceae</taxon>
        <taxon>Adhaeribacter</taxon>
    </lineage>
</organism>
<keyword evidence="1 3" id="KW-0378">Hydrolase</keyword>
<evidence type="ECO:0000259" key="2">
    <source>
        <dbReference type="Pfam" id="PF20434"/>
    </source>
</evidence>
<dbReference type="InterPro" id="IPR049492">
    <property type="entry name" value="BD-FAE-like_dom"/>
</dbReference>
<dbReference type="GO" id="GO:0016787">
    <property type="term" value="F:hydrolase activity"/>
    <property type="evidence" value="ECO:0007669"/>
    <property type="project" value="UniProtKB-KW"/>
</dbReference>
<dbReference type="InterPro" id="IPR029058">
    <property type="entry name" value="AB_hydrolase_fold"/>
</dbReference>
<proteinExistence type="predicted"/>
<evidence type="ECO:0000256" key="1">
    <source>
        <dbReference type="ARBA" id="ARBA00022801"/>
    </source>
</evidence>
<dbReference type="Proteomes" id="UP000515237">
    <property type="component" value="Chromosome"/>
</dbReference>
<sequence>MVRLPGNLTRMGVIMLPTYKILKNIGYGSDPEQVMDIYIADHTPELATNNFTIVFLHGGAFYLSDKSQEEKYIQPYLHKGMPVVNLNYRLKRGIPLATQDLTTALNFLEANRVTYPLNLSQIVLAGFSAGAHIVSLVGLAANNPEYCFKLNKGIAIAAIINFSGVVDGLGLVEKQFIENESYLMQAIGNALFPDIAGYTPQEIISVFEPIKYFDQQDPPYFLWYGGKDDQIPPATFAAFVKLLQEGNDKNVVVFSPESNHFPHAAERDYIYSKIFKFLNKIAQTGSA</sequence>
<accession>A0A7G7G816</accession>
<dbReference type="PANTHER" id="PTHR48081">
    <property type="entry name" value="AB HYDROLASE SUPERFAMILY PROTEIN C4A8.06C"/>
    <property type="match status" value="1"/>
</dbReference>
<evidence type="ECO:0000313" key="4">
    <source>
        <dbReference type="Proteomes" id="UP000515237"/>
    </source>
</evidence>
<dbReference type="SUPFAM" id="SSF53474">
    <property type="entry name" value="alpha/beta-Hydrolases"/>
    <property type="match status" value="1"/>
</dbReference>
<dbReference type="AlphaFoldDB" id="A0A7G7G816"/>
<feature type="domain" description="BD-FAE-like" evidence="2">
    <location>
        <begin position="35"/>
        <end position="236"/>
    </location>
</feature>
<protein>
    <submittedName>
        <fullName evidence="3">Alpha/beta hydrolase</fullName>
    </submittedName>
</protein>
<keyword evidence="4" id="KW-1185">Reference proteome</keyword>
<dbReference type="InterPro" id="IPR050300">
    <property type="entry name" value="GDXG_lipolytic_enzyme"/>
</dbReference>
<dbReference type="RefSeq" id="WP_185274152.1">
    <property type="nucleotide sequence ID" value="NZ_CP055156.1"/>
</dbReference>
<dbReference type="Pfam" id="PF20434">
    <property type="entry name" value="BD-FAE"/>
    <property type="match status" value="1"/>
</dbReference>
<name>A0A7G7G816_9BACT</name>
<evidence type="ECO:0000313" key="3">
    <source>
        <dbReference type="EMBL" id="QNF33300.1"/>
    </source>
</evidence>
<dbReference type="EMBL" id="CP055156">
    <property type="protein sequence ID" value="QNF33300.1"/>
    <property type="molecule type" value="Genomic_DNA"/>
</dbReference>
<gene>
    <name evidence="3" type="ORF">HUW51_11380</name>
</gene>
<reference evidence="3 4" key="1">
    <citation type="journal article" date="2018" name="Int. J. Syst. Evol. Microbiol.">
        <title>Adhaeribacter swui sp. nov., isolated from wet mud.</title>
        <authorList>
            <person name="Kim D.U."/>
            <person name="Kim K.W."/>
            <person name="Kang M.S."/>
            <person name="Kim J.Y."/>
            <person name="Jang J.H."/>
            <person name="Kim M.K."/>
        </authorList>
    </citation>
    <scope>NUCLEOTIDE SEQUENCE [LARGE SCALE GENOMIC DNA]</scope>
    <source>
        <strain evidence="3 4">KCTC 52873</strain>
    </source>
</reference>